<dbReference type="EMBL" id="ML992666">
    <property type="protein sequence ID" value="KAF2215410.1"/>
    <property type="molecule type" value="Genomic_DNA"/>
</dbReference>
<feature type="compositionally biased region" description="Low complexity" evidence="1">
    <location>
        <begin position="99"/>
        <end position="124"/>
    </location>
</feature>
<evidence type="ECO:0000313" key="3">
    <source>
        <dbReference type="Proteomes" id="UP000799539"/>
    </source>
</evidence>
<evidence type="ECO:0000256" key="1">
    <source>
        <dbReference type="SAM" id="MobiDB-lite"/>
    </source>
</evidence>
<dbReference type="AlphaFoldDB" id="A0A6A6FPZ0"/>
<reference evidence="2" key="1">
    <citation type="journal article" date="2020" name="Stud. Mycol.">
        <title>101 Dothideomycetes genomes: a test case for predicting lifestyles and emergence of pathogens.</title>
        <authorList>
            <person name="Haridas S."/>
            <person name="Albert R."/>
            <person name="Binder M."/>
            <person name="Bloem J."/>
            <person name="Labutti K."/>
            <person name="Salamov A."/>
            <person name="Andreopoulos B."/>
            <person name="Baker S."/>
            <person name="Barry K."/>
            <person name="Bills G."/>
            <person name="Bluhm B."/>
            <person name="Cannon C."/>
            <person name="Castanera R."/>
            <person name="Culley D."/>
            <person name="Daum C."/>
            <person name="Ezra D."/>
            <person name="Gonzalez J."/>
            <person name="Henrissat B."/>
            <person name="Kuo A."/>
            <person name="Liang C."/>
            <person name="Lipzen A."/>
            <person name="Lutzoni F."/>
            <person name="Magnuson J."/>
            <person name="Mondo S."/>
            <person name="Nolan M."/>
            <person name="Ohm R."/>
            <person name="Pangilinan J."/>
            <person name="Park H.-J."/>
            <person name="Ramirez L."/>
            <person name="Alfaro M."/>
            <person name="Sun H."/>
            <person name="Tritt A."/>
            <person name="Yoshinaga Y."/>
            <person name="Zwiers L.-H."/>
            <person name="Turgeon B."/>
            <person name="Goodwin S."/>
            <person name="Spatafora J."/>
            <person name="Crous P."/>
            <person name="Grigoriev I."/>
        </authorList>
    </citation>
    <scope>NUCLEOTIDE SEQUENCE</scope>
    <source>
        <strain evidence="2">SCOH1-5</strain>
    </source>
</reference>
<gene>
    <name evidence="2" type="ORF">CERZMDRAFT_94820</name>
</gene>
<evidence type="ECO:0008006" key="4">
    <source>
        <dbReference type="Google" id="ProtNLM"/>
    </source>
</evidence>
<sequence length="329" mass="35850">MSWIEDAAWLPDSHNEAAIYAHAEQEDELAMRADSGEPWSIPMQTAFGSEASASMAPRTTTERPQTLVMPPSLQSNAGYLPHVGTHPRTAAAPPHWSESESSPSSVRQRQCIQQSQTQSPSIGSDAPPSVAPSIVGDCGCLQESVLLAEELGSKCAVPAPKQITLDVLLGQFRDGLQLYTALVHCNLCARKHCVITVLALASGYLATMCEGLVKRYESMYMQARTRRSSENHIDGDVTTGSKNADGLSDALRCAESGADLSLWFSTYQLDSCESIDLLGTLVKMKVHELEQLLAVLKDRAHNRRGQLTALLVVQQRVVATRRILQELRP</sequence>
<evidence type="ECO:0000313" key="2">
    <source>
        <dbReference type="EMBL" id="KAF2215410.1"/>
    </source>
</evidence>
<organism evidence="2 3">
    <name type="scientific">Cercospora zeae-maydis SCOH1-5</name>
    <dbReference type="NCBI Taxonomy" id="717836"/>
    <lineage>
        <taxon>Eukaryota</taxon>
        <taxon>Fungi</taxon>
        <taxon>Dikarya</taxon>
        <taxon>Ascomycota</taxon>
        <taxon>Pezizomycotina</taxon>
        <taxon>Dothideomycetes</taxon>
        <taxon>Dothideomycetidae</taxon>
        <taxon>Mycosphaerellales</taxon>
        <taxon>Mycosphaerellaceae</taxon>
        <taxon>Cercospora</taxon>
    </lineage>
</organism>
<accession>A0A6A6FPZ0</accession>
<name>A0A6A6FPZ0_9PEZI</name>
<protein>
    <recommendedName>
        <fullName evidence="4">Aflatoxin regulatory protein domain-containing protein</fullName>
    </recommendedName>
</protein>
<proteinExistence type="predicted"/>
<keyword evidence="3" id="KW-1185">Reference proteome</keyword>
<feature type="region of interest" description="Disordered" evidence="1">
    <location>
        <begin position="48"/>
        <end position="130"/>
    </location>
</feature>
<dbReference type="Proteomes" id="UP000799539">
    <property type="component" value="Unassembled WGS sequence"/>
</dbReference>